<feature type="non-terminal residue" evidence="2">
    <location>
        <position position="1"/>
    </location>
</feature>
<sequence>GVAESHLEPPSVLRTVRRYGAGDLGRRTGNLVDKARRGYHVHPQHRTSPTRLQPQHPPLSTRLQRPTQPHRKEQNVRRPSAEYNTSSDVVQIPYCTAPSSVCDQESTLVPVCGQPRGFKTGLEQDGPNLIFGMAACLVKPAWRPTFAQGVLQIAAKQMISFRANDGLEAGWSSKSSVASFKPQQTTPVNVKPSRIDLRRQVARPPSRASSTESTPLAPPLLSSALPALLSVRVPEEGILNHFGIEVLEITNTLRESMINDDHHWPIVARVPPSGLLGLPCERGYCMYWDGWEAGRPG</sequence>
<keyword evidence="3" id="KW-1185">Reference proteome</keyword>
<feature type="compositionally biased region" description="Polar residues" evidence="1">
    <location>
        <begin position="175"/>
        <end position="188"/>
    </location>
</feature>
<evidence type="ECO:0000256" key="1">
    <source>
        <dbReference type="SAM" id="MobiDB-lite"/>
    </source>
</evidence>
<name>A0A9P8C6U0_9HELO</name>
<dbReference type="EMBL" id="MU251426">
    <property type="protein sequence ID" value="KAG9235665.1"/>
    <property type="molecule type" value="Genomic_DNA"/>
</dbReference>
<proteinExistence type="predicted"/>
<dbReference type="Proteomes" id="UP000824998">
    <property type="component" value="Unassembled WGS sequence"/>
</dbReference>
<evidence type="ECO:0000313" key="2">
    <source>
        <dbReference type="EMBL" id="KAG9235665.1"/>
    </source>
</evidence>
<accession>A0A9P8C6U0</accession>
<protein>
    <submittedName>
        <fullName evidence="2">Uncharacterized protein</fullName>
    </submittedName>
</protein>
<feature type="region of interest" description="Disordered" evidence="1">
    <location>
        <begin position="40"/>
        <end position="83"/>
    </location>
</feature>
<feature type="region of interest" description="Disordered" evidence="1">
    <location>
        <begin position="175"/>
        <end position="217"/>
    </location>
</feature>
<feature type="compositionally biased region" description="Low complexity" evidence="1">
    <location>
        <begin position="208"/>
        <end position="217"/>
    </location>
</feature>
<comment type="caution">
    <text evidence="2">The sequence shown here is derived from an EMBL/GenBank/DDBJ whole genome shotgun (WGS) entry which is preliminary data.</text>
</comment>
<gene>
    <name evidence="2" type="ORF">BJ875DRAFT_440176</name>
</gene>
<dbReference type="AlphaFoldDB" id="A0A9P8C6U0"/>
<reference evidence="2" key="1">
    <citation type="journal article" date="2021" name="IMA Fungus">
        <title>Genomic characterization of three marine fungi, including Emericellopsis atlantica sp. nov. with signatures of a generalist lifestyle and marine biomass degradation.</title>
        <authorList>
            <person name="Hagestad O.C."/>
            <person name="Hou L."/>
            <person name="Andersen J.H."/>
            <person name="Hansen E.H."/>
            <person name="Altermark B."/>
            <person name="Li C."/>
            <person name="Kuhnert E."/>
            <person name="Cox R.J."/>
            <person name="Crous P.W."/>
            <person name="Spatafora J.W."/>
            <person name="Lail K."/>
            <person name="Amirebrahimi M."/>
            <person name="Lipzen A."/>
            <person name="Pangilinan J."/>
            <person name="Andreopoulos W."/>
            <person name="Hayes R.D."/>
            <person name="Ng V."/>
            <person name="Grigoriev I.V."/>
            <person name="Jackson S.A."/>
            <person name="Sutton T.D.S."/>
            <person name="Dobson A.D.W."/>
            <person name="Rama T."/>
        </authorList>
    </citation>
    <scope>NUCLEOTIDE SEQUENCE</scope>
    <source>
        <strain evidence="2">TRa018bII</strain>
    </source>
</reference>
<feature type="compositionally biased region" description="Basic and acidic residues" evidence="1">
    <location>
        <begin position="70"/>
        <end position="80"/>
    </location>
</feature>
<organism evidence="2 3">
    <name type="scientific">Amylocarpus encephaloides</name>
    <dbReference type="NCBI Taxonomy" id="45428"/>
    <lineage>
        <taxon>Eukaryota</taxon>
        <taxon>Fungi</taxon>
        <taxon>Dikarya</taxon>
        <taxon>Ascomycota</taxon>
        <taxon>Pezizomycotina</taxon>
        <taxon>Leotiomycetes</taxon>
        <taxon>Helotiales</taxon>
        <taxon>Helotiales incertae sedis</taxon>
        <taxon>Amylocarpus</taxon>
    </lineage>
</organism>
<evidence type="ECO:0000313" key="3">
    <source>
        <dbReference type="Proteomes" id="UP000824998"/>
    </source>
</evidence>